<dbReference type="EMBL" id="JACBZP010000001">
    <property type="protein sequence ID" value="NYI67319.1"/>
    <property type="molecule type" value="Genomic_DNA"/>
</dbReference>
<gene>
    <name evidence="1" type="ORF">BJY26_001625</name>
</gene>
<dbReference type="Gene3D" id="3.40.50.300">
    <property type="entry name" value="P-loop containing nucleotide triphosphate hydrolases"/>
    <property type="match status" value="3"/>
</dbReference>
<reference evidence="1 2" key="1">
    <citation type="submission" date="2020-07" db="EMBL/GenBank/DDBJ databases">
        <title>Sequencing the genomes of 1000 actinobacteria strains.</title>
        <authorList>
            <person name="Klenk H.-P."/>
        </authorList>
    </citation>
    <scope>NUCLEOTIDE SEQUENCE [LARGE SCALE GENOMIC DNA]</scope>
    <source>
        <strain evidence="1 2">DSM 26341</strain>
    </source>
</reference>
<evidence type="ECO:0000313" key="1">
    <source>
        <dbReference type="EMBL" id="NYI67319.1"/>
    </source>
</evidence>
<evidence type="ECO:0000313" key="2">
    <source>
        <dbReference type="Proteomes" id="UP000539111"/>
    </source>
</evidence>
<dbReference type="GO" id="GO:0016301">
    <property type="term" value="F:kinase activity"/>
    <property type="evidence" value="ECO:0007669"/>
    <property type="project" value="UniProtKB-KW"/>
</dbReference>
<keyword evidence="1" id="KW-0808">Transferase</keyword>
<accession>A0A7Z0AAB4</accession>
<dbReference type="RefSeq" id="WP_179427199.1">
    <property type="nucleotide sequence ID" value="NZ_JACBZP010000001.1"/>
</dbReference>
<name>A0A7Z0AAB4_9MICO</name>
<proteinExistence type="predicted"/>
<dbReference type="AlphaFoldDB" id="A0A7Z0AAB4"/>
<dbReference type="InterPro" id="IPR027417">
    <property type="entry name" value="P-loop_NTPase"/>
</dbReference>
<keyword evidence="2" id="KW-1185">Reference proteome</keyword>
<comment type="caution">
    <text evidence="1">The sequence shown here is derived from an EMBL/GenBank/DDBJ whole genome shotgun (WGS) entry which is preliminary data.</text>
</comment>
<sequence>MAEPEQLNYDIDELVRRAKAMIVPGARNILGITGAPGSGKSTLAADLVGRLGPDSARLVAMDGFHLADSLLAEFGRAERKGAPDTFDAAGYAVMLGRIRRGDPVVVPEFRRDIDEPLAAARYVPAEIPLVVTEGNYLLLEGEGEGEWRAARSAIDTVWHLELDGVERRRRLEARHIRFGKSPAAAREWTNGSDEANAVLIEAAARRADLIVHMPR</sequence>
<dbReference type="Proteomes" id="UP000539111">
    <property type="component" value="Unassembled WGS sequence"/>
</dbReference>
<dbReference type="NCBIfam" id="NF006743">
    <property type="entry name" value="PRK09270.1-2"/>
    <property type="match status" value="1"/>
</dbReference>
<organism evidence="1 2">
    <name type="scientific">Spelaeicoccus albus</name>
    <dbReference type="NCBI Taxonomy" id="1280376"/>
    <lineage>
        <taxon>Bacteria</taxon>
        <taxon>Bacillati</taxon>
        <taxon>Actinomycetota</taxon>
        <taxon>Actinomycetes</taxon>
        <taxon>Micrococcales</taxon>
        <taxon>Brevibacteriaceae</taxon>
        <taxon>Spelaeicoccus</taxon>
    </lineage>
</organism>
<protein>
    <submittedName>
        <fullName evidence="1">Pantothenate kinase</fullName>
    </submittedName>
</protein>
<keyword evidence="1" id="KW-0418">Kinase</keyword>
<dbReference type="SUPFAM" id="SSF52540">
    <property type="entry name" value="P-loop containing nucleoside triphosphate hydrolases"/>
    <property type="match status" value="1"/>
</dbReference>